<comment type="caution">
    <text evidence="1">The sequence shown here is derived from an EMBL/GenBank/DDBJ whole genome shotgun (WGS) entry which is preliminary data.</text>
</comment>
<dbReference type="EMBL" id="MU118013">
    <property type="protein sequence ID" value="KAF9648448.1"/>
    <property type="molecule type" value="Genomic_DNA"/>
</dbReference>
<sequence>MSSTATSTSTTPDTPTSSKQPPTLTIFSRVASIPLVNESLATIHTALVNNQYTSAPYVTAQNLGKSVYHISEPIQVRLAPVLIRADGFANKSLDAVQSYYPTPFTITSEELRKEVRQRREHAYNTANKALDDRVRTPAYSAAQAIDQKFTPIVNIVEDAVKKLHTKNGDQDVQPPSAEGKFQYQRAYALSRDLREQLARYSVDQFKQIESQSALVNRASTTAHKIIESASSSYALAQSKVHELSDTMLAELKKIQAGTYQLPSQVQSSLKDVSDGLTTSIHELSGIISSDVPLNEKASKVKDTVQQKVQPLLNAATSRVQEILKAISSRGQEVKGTVEEKVKGKAQNGSANGHTE</sequence>
<accession>A0ACB6ZGE0</accession>
<evidence type="ECO:0000313" key="2">
    <source>
        <dbReference type="Proteomes" id="UP000886501"/>
    </source>
</evidence>
<evidence type="ECO:0000313" key="1">
    <source>
        <dbReference type="EMBL" id="KAF9648448.1"/>
    </source>
</evidence>
<name>A0ACB6ZGE0_THEGA</name>
<reference evidence="1" key="1">
    <citation type="submission" date="2019-10" db="EMBL/GenBank/DDBJ databases">
        <authorList>
            <consortium name="DOE Joint Genome Institute"/>
            <person name="Kuo A."/>
            <person name="Miyauchi S."/>
            <person name="Kiss E."/>
            <person name="Drula E."/>
            <person name="Kohler A."/>
            <person name="Sanchez-Garcia M."/>
            <person name="Andreopoulos B."/>
            <person name="Barry K.W."/>
            <person name="Bonito G."/>
            <person name="Buee M."/>
            <person name="Carver A."/>
            <person name="Chen C."/>
            <person name="Cichocki N."/>
            <person name="Clum A."/>
            <person name="Culley D."/>
            <person name="Crous P.W."/>
            <person name="Fauchery L."/>
            <person name="Girlanda M."/>
            <person name="Hayes R."/>
            <person name="Keri Z."/>
            <person name="Labutti K."/>
            <person name="Lipzen A."/>
            <person name="Lombard V."/>
            <person name="Magnuson J."/>
            <person name="Maillard F."/>
            <person name="Morin E."/>
            <person name="Murat C."/>
            <person name="Nolan M."/>
            <person name="Ohm R."/>
            <person name="Pangilinan J."/>
            <person name="Pereira M."/>
            <person name="Perotto S."/>
            <person name="Peter M."/>
            <person name="Riley R."/>
            <person name="Sitrit Y."/>
            <person name="Stielow B."/>
            <person name="Szollosi G."/>
            <person name="Zifcakova L."/>
            <person name="Stursova M."/>
            <person name="Spatafora J.W."/>
            <person name="Tedersoo L."/>
            <person name="Vaario L.-M."/>
            <person name="Yamada A."/>
            <person name="Yan M."/>
            <person name="Wang P."/>
            <person name="Xu J."/>
            <person name="Bruns T."/>
            <person name="Baldrian P."/>
            <person name="Vilgalys R."/>
            <person name="Henrissat B."/>
            <person name="Grigoriev I.V."/>
            <person name="Hibbett D."/>
            <person name="Nagy L.G."/>
            <person name="Martin F.M."/>
        </authorList>
    </citation>
    <scope>NUCLEOTIDE SEQUENCE</scope>
    <source>
        <strain evidence="1">P2</strain>
    </source>
</reference>
<protein>
    <submittedName>
        <fullName evidence="1">Lipid droplet-associated perilipin protein</fullName>
    </submittedName>
</protein>
<proteinExistence type="predicted"/>
<dbReference type="Proteomes" id="UP000886501">
    <property type="component" value="Unassembled WGS sequence"/>
</dbReference>
<keyword evidence="2" id="KW-1185">Reference proteome</keyword>
<gene>
    <name evidence="1" type="ORF">BDM02DRAFT_2257466</name>
</gene>
<organism evidence="1 2">
    <name type="scientific">Thelephora ganbajun</name>
    <name type="common">Ganba fungus</name>
    <dbReference type="NCBI Taxonomy" id="370292"/>
    <lineage>
        <taxon>Eukaryota</taxon>
        <taxon>Fungi</taxon>
        <taxon>Dikarya</taxon>
        <taxon>Basidiomycota</taxon>
        <taxon>Agaricomycotina</taxon>
        <taxon>Agaricomycetes</taxon>
        <taxon>Thelephorales</taxon>
        <taxon>Thelephoraceae</taxon>
        <taxon>Thelephora</taxon>
    </lineage>
</organism>
<reference evidence="1" key="2">
    <citation type="journal article" date="2020" name="Nat. Commun.">
        <title>Large-scale genome sequencing of mycorrhizal fungi provides insights into the early evolution of symbiotic traits.</title>
        <authorList>
            <person name="Miyauchi S."/>
            <person name="Kiss E."/>
            <person name="Kuo A."/>
            <person name="Drula E."/>
            <person name="Kohler A."/>
            <person name="Sanchez-Garcia M."/>
            <person name="Morin E."/>
            <person name="Andreopoulos B."/>
            <person name="Barry K.W."/>
            <person name="Bonito G."/>
            <person name="Buee M."/>
            <person name="Carver A."/>
            <person name="Chen C."/>
            <person name="Cichocki N."/>
            <person name="Clum A."/>
            <person name="Culley D."/>
            <person name="Crous P.W."/>
            <person name="Fauchery L."/>
            <person name="Girlanda M."/>
            <person name="Hayes R.D."/>
            <person name="Keri Z."/>
            <person name="LaButti K."/>
            <person name="Lipzen A."/>
            <person name="Lombard V."/>
            <person name="Magnuson J."/>
            <person name="Maillard F."/>
            <person name="Murat C."/>
            <person name="Nolan M."/>
            <person name="Ohm R.A."/>
            <person name="Pangilinan J."/>
            <person name="Pereira M.F."/>
            <person name="Perotto S."/>
            <person name="Peter M."/>
            <person name="Pfister S."/>
            <person name="Riley R."/>
            <person name="Sitrit Y."/>
            <person name="Stielow J.B."/>
            <person name="Szollosi G."/>
            <person name="Zifcakova L."/>
            <person name="Stursova M."/>
            <person name="Spatafora J.W."/>
            <person name="Tedersoo L."/>
            <person name="Vaario L.M."/>
            <person name="Yamada A."/>
            <person name="Yan M."/>
            <person name="Wang P."/>
            <person name="Xu J."/>
            <person name="Bruns T."/>
            <person name="Baldrian P."/>
            <person name="Vilgalys R."/>
            <person name="Dunand C."/>
            <person name="Henrissat B."/>
            <person name="Grigoriev I.V."/>
            <person name="Hibbett D."/>
            <person name="Nagy L.G."/>
            <person name="Martin F.M."/>
        </authorList>
    </citation>
    <scope>NUCLEOTIDE SEQUENCE</scope>
    <source>
        <strain evidence="1">P2</strain>
    </source>
</reference>